<dbReference type="InterPro" id="IPR004358">
    <property type="entry name" value="Sig_transdc_His_kin-like_C"/>
</dbReference>
<protein>
    <recommendedName>
        <fullName evidence="2">histidine kinase</fullName>
        <ecNumber evidence="2">2.7.13.3</ecNumber>
    </recommendedName>
</protein>
<dbReference type="EMBL" id="JBGNYA010000001">
    <property type="protein sequence ID" value="MFA1611195.1"/>
    <property type="molecule type" value="Genomic_DNA"/>
</dbReference>
<dbReference type="Pfam" id="PF00512">
    <property type="entry name" value="HisKA"/>
    <property type="match status" value="1"/>
</dbReference>
<dbReference type="InterPro" id="IPR036097">
    <property type="entry name" value="HisK_dim/P_sf"/>
</dbReference>
<dbReference type="InterPro" id="IPR050736">
    <property type="entry name" value="Sensor_HK_Regulatory"/>
</dbReference>
<keyword evidence="3" id="KW-0597">Phosphoprotein</keyword>
<dbReference type="CDD" id="cd00082">
    <property type="entry name" value="HisKA"/>
    <property type="match status" value="1"/>
</dbReference>
<gene>
    <name evidence="10" type="ORF">OS889_09280</name>
</gene>
<dbReference type="GO" id="GO:0004673">
    <property type="term" value="F:protein histidine kinase activity"/>
    <property type="evidence" value="ECO:0007669"/>
    <property type="project" value="UniProtKB-EC"/>
</dbReference>
<dbReference type="Gene3D" id="1.10.287.130">
    <property type="match status" value="1"/>
</dbReference>
<feature type="compositionally biased region" description="Low complexity" evidence="7">
    <location>
        <begin position="306"/>
        <end position="319"/>
    </location>
</feature>
<name>A0ABD5MG50_9EURY</name>
<dbReference type="GO" id="GO:0000160">
    <property type="term" value="P:phosphorelay signal transduction system"/>
    <property type="evidence" value="ECO:0007669"/>
    <property type="project" value="UniProtKB-KW"/>
</dbReference>
<dbReference type="InterPro" id="IPR036890">
    <property type="entry name" value="HATPase_C_sf"/>
</dbReference>
<keyword evidence="5 10" id="KW-0418">Kinase</keyword>
<dbReference type="Pfam" id="PF02518">
    <property type="entry name" value="HATPase_c"/>
    <property type="match status" value="1"/>
</dbReference>
<dbReference type="PANTHER" id="PTHR43711:SF1">
    <property type="entry name" value="HISTIDINE KINASE 1"/>
    <property type="match status" value="1"/>
</dbReference>
<keyword evidence="8" id="KW-0812">Transmembrane</keyword>
<dbReference type="Gene3D" id="3.30.565.10">
    <property type="entry name" value="Histidine kinase-like ATPase, C-terminal domain"/>
    <property type="match status" value="1"/>
</dbReference>
<feature type="compositionally biased region" description="Basic and acidic residues" evidence="7">
    <location>
        <begin position="294"/>
        <end position="305"/>
    </location>
</feature>
<evidence type="ECO:0000256" key="7">
    <source>
        <dbReference type="SAM" id="MobiDB-lite"/>
    </source>
</evidence>
<sequence length="437" mass="46329">MNDWSGAADAFDSHLPQFVQGVGVAIVFAHLLLYVAAVESPRATTSVEGFLVGAATVYPFAAATVYGGRRLQRGDLPREHYGRIRNWFLGGLVGFLALNLAMIATWPAGSVFNNVGWALFAAAVGGAMGLGVGLMEARRIWQAVRADRQRQRRREIEARNERLADFAESVAHDLRNPLNVAAGNLELARREPKERYFANIESAHDRMATLIDQSLRLARSGREIDELESVELTTFAERCWSNVPTDDARLDLGAPTTIDADPERLTQLLENLFRNAVEHSSESPSSMSGARAGGDSDGRGDDGDFYRGAASAAPNAGVDAGEGTGAGDEADASAADEGAGSDADASAADEVSEKRGVTVSVGPLPDGAGFYVADDGPGIPEAERSKVLESGYSQSDDGSGLGLAIVSRIADAHGWSVEISESDTGGARFEFHVTEDE</sequence>
<feature type="region of interest" description="Disordered" evidence="7">
    <location>
        <begin position="277"/>
        <end position="360"/>
    </location>
</feature>
<evidence type="ECO:0000256" key="5">
    <source>
        <dbReference type="ARBA" id="ARBA00022777"/>
    </source>
</evidence>
<evidence type="ECO:0000256" key="6">
    <source>
        <dbReference type="ARBA" id="ARBA00023012"/>
    </source>
</evidence>
<dbReference type="InterPro" id="IPR003594">
    <property type="entry name" value="HATPase_dom"/>
</dbReference>
<dbReference type="PANTHER" id="PTHR43711">
    <property type="entry name" value="TWO-COMPONENT HISTIDINE KINASE"/>
    <property type="match status" value="1"/>
</dbReference>
<keyword evidence="11" id="KW-1185">Reference proteome</keyword>
<keyword evidence="4" id="KW-0808">Transferase</keyword>
<evidence type="ECO:0000256" key="2">
    <source>
        <dbReference type="ARBA" id="ARBA00012438"/>
    </source>
</evidence>
<dbReference type="SMART" id="SM00388">
    <property type="entry name" value="HisKA"/>
    <property type="match status" value="1"/>
</dbReference>
<comment type="caution">
    <text evidence="10">The sequence shown here is derived from an EMBL/GenBank/DDBJ whole genome shotgun (WGS) entry which is preliminary data.</text>
</comment>
<dbReference type="SUPFAM" id="SSF55874">
    <property type="entry name" value="ATPase domain of HSP90 chaperone/DNA topoisomerase II/histidine kinase"/>
    <property type="match status" value="2"/>
</dbReference>
<keyword evidence="8" id="KW-1133">Transmembrane helix</keyword>
<dbReference type="EC" id="2.7.13.3" evidence="2"/>
<evidence type="ECO:0000256" key="4">
    <source>
        <dbReference type="ARBA" id="ARBA00022679"/>
    </source>
</evidence>
<dbReference type="PRINTS" id="PR00344">
    <property type="entry name" value="BCTRLSENSOR"/>
</dbReference>
<feature type="compositionally biased region" description="Low complexity" evidence="7">
    <location>
        <begin position="332"/>
        <end position="349"/>
    </location>
</feature>
<evidence type="ECO:0000259" key="9">
    <source>
        <dbReference type="PROSITE" id="PS50109"/>
    </source>
</evidence>
<dbReference type="PROSITE" id="PS50109">
    <property type="entry name" value="HIS_KIN"/>
    <property type="match status" value="1"/>
</dbReference>
<dbReference type="RefSeq" id="WP_372389306.1">
    <property type="nucleotide sequence ID" value="NZ_JBGNYA010000001.1"/>
</dbReference>
<feature type="transmembrane region" description="Helical" evidence="8">
    <location>
        <begin position="115"/>
        <end position="135"/>
    </location>
</feature>
<proteinExistence type="predicted"/>
<dbReference type="Proteomes" id="UP001570511">
    <property type="component" value="Unassembled WGS sequence"/>
</dbReference>
<dbReference type="InterPro" id="IPR005467">
    <property type="entry name" value="His_kinase_dom"/>
</dbReference>
<evidence type="ECO:0000256" key="3">
    <source>
        <dbReference type="ARBA" id="ARBA00022553"/>
    </source>
</evidence>
<accession>A0ABD5MG50</accession>
<organism evidence="10 11">
    <name type="scientific">Halobellus rubicundus</name>
    <dbReference type="NCBI Taxonomy" id="2996466"/>
    <lineage>
        <taxon>Archaea</taxon>
        <taxon>Methanobacteriati</taxon>
        <taxon>Methanobacteriota</taxon>
        <taxon>Stenosarchaea group</taxon>
        <taxon>Halobacteria</taxon>
        <taxon>Halobacteriales</taxon>
        <taxon>Haloferacaceae</taxon>
        <taxon>Halobellus</taxon>
    </lineage>
</organism>
<feature type="transmembrane region" description="Helical" evidence="8">
    <location>
        <begin position="87"/>
        <end position="109"/>
    </location>
</feature>
<feature type="transmembrane region" description="Helical" evidence="8">
    <location>
        <begin position="18"/>
        <end position="37"/>
    </location>
</feature>
<dbReference type="SMART" id="SM00387">
    <property type="entry name" value="HATPase_c"/>
    <property type="match status" value="1"/>
</dbReference>
<dbReference type="AlphaFoldDB" id="A0ABD5MG50"/>
<feature type="transmembrane region" description="Helical" evidence="8">
    <location>
        <begin position="49"/>
        <end position="66"/>
    </location>
</feature>
<keyword evidence="8" id="KW-0472">Membrane</keyword>
<evidence type="ECO:0000256" key="1">
    <source>
        <dbReference type="ARBA" id="ARBA00000085"/>
    </source>
</evidence>
<evidence type="ECO:0000313" key="11">
    <source>
        <dbReference type="Proteomes" id="UP001570511"/>
    </source>
</evidence>
<evidence type="ECO:0000313" key="10">
    <source>
        <dbReference type="EMBL" id="MFA1611195.1"/>
    </source>
</evidence>
<dbReference type="InterPro" id="IPR003661">
    <property type="entry name" value="HisK_dim/P_dom"/>
</dbReference>
<dbReference type="SUPFAM" id="SSF47384">
    <property type="entry name" value="Homodimeric domain of signal transducing histidine kinase"/>
    <property type="match status" value="1"/>
</dbReference>
<evidence type="ECO:0000256" key="8">
    <source>
        <dbReference type="SAM" id="Phobius"/>
    </source>
</evidence>
<reference evidence="10 11" key="1">
    <citation type="submission" date="2024-08" db="EMBL/GenBank/DDBJ databases">
        <title>Halobellus sp. MBLA0158 whole genome sequence.</title>
        <authorList>
            <person name="Hwang C.Y."/>
            <person name="Cho E.-S."/>
            <person name="Seo M.-J."/>
        </authorList>
    </citation>
    <scope>NUCLEOTIDE SEQUENCE [LARGE SCALE GENOMIC DNA]</scope>
    <source>
        <strain evidence="10 11">MBLA0158</strain>
    </source>
</reference>
<keyword evidence="6" id="KW-0902">Two-component regulatory system</keyword>
<feature type="domain" description="Histidine kinase" evidence="9">
    <location>
        <begin position="169"/>
        <end position="437"/>
    </location>
</feature>
<comment type="catalytic activity">
    <reaction evidence="1">
        <text>ATP + protein L-histidine = ADP + protein N-phospho-L-histidine.</text>
        <dbReference type="EC" id="2.7.13.3"/>
    </reaction>
</comment>
<dbReference type="CDD" id="cd00075">
    <property type="entry name" value="HATPase"/>
    <property type="match status" value="1"/>
</dbReference>